<organism evidence="2 3">
    <name type="scientific">Leptospira ellinghausenii</name>
    <dbReference type="NCBI Taxonomy" id="1917822"/>
    <lineage>
        <taxon>Bacteria</taxon>
        <taxon>Pseudomonadati</taxon>
        <taxon>Spirochaetota</taxon>
        <taxon>Spirochaetia</taxon>
        <taxon>Leptospirales</taxon>
        <taxon>Leptospiraceae</taxon>
        <taxon>Leptospira</taxon>
    </lineage>
</organism>
<gene>
    <name evidence="2" type="ORF">LPTSP2_05650</name>
</gene>
<evidence type="ECO:0000313" key="2">
    <source>
        <dbReference type="EMBL" id="GBF41293.1"/>
    </source>
</evidence>
<feature type="transmembrane region" description="Helical" evidence="1">
    <location>
        <begin position="30"/>
        <end position="51"/>
    </location>
</feature>
<dbReference type="OrthoDB" id="337900at2"/>
<keyword evidence="1" id="KW-0472">Membrane</keyword>
<evidence type="ECO:0008006" key="4">
    <source>
        <dbReference type="Google" id="ProtNLM"/>
    </source>
</evidence>
<dbReference type="RefSeq" id="WP_108958519.1">
    <property type="nucleotide sequence ID" value="NZ_BFAZ01000003.1"/>
</dbReference>
<evidence type="ECO:0000256" key="1">
    <source>
        <dbReference type="SAM" id="Phobius"/>
    </source>
</evidence>
<dbReference type="NCBIfam" id="NF047517">
    <property type="entry name" value="LIC_12586_fam"/>
    <property type="match status" value="1"/>
</dbReference>
<proteinExistence type="predicted"/>
<keyword evidence="1" id="KW-1133">Transmembrane helix</keyword>
<evidence type="ECO:0000313" key="3">
    <source>
        <dbReference type="Proteomes" id="UP000245206"/>
    </source>
</evidence>
<reference evidence="3" key="1">
    <citation type="journal article" date="2019" name="Microbiol. Immunol.">
        <title>Molecular and phenotypic characterization of Leptospira johnsonii sp. nov., Leptospira ellinghausenii sp. nov. and Leptospira ryugenii sp. nov. isolated from soil and water in Japan.</title>
        <authorList>
            <person name="Masuzawa T."/>
            <person name="Saito M."/>
            <person name="Nakao R."/>
            <person name="Nikaido Y."/>
            <person name="Matsumoto M."/>
            <person name="Ogawa M."/>
            <person name="Yokoyama M."/>
            <person name="Hidaka Y."/>
            <person name="Tomita J."/>
            <person name="Sakakibara K."/>
            <person name="Suzuki K."/>
            <person name="Yasuda S."/>
            <person name="Sato H."/>
            <person name="Yamaguchi M."/>
            <person name="Yoshida S.I."/>
            <person name="Koizumi N."/>
            <person name="Kawamura Y."/>
        </authorList>
    </citation>
    <scope>NUCLEOTIDE SEQUENCE [LARGE SCALE GENOMIC DNA]</scope>
    <source>
        <strain evidence="3">E18</strain>
    </source>
</reference>
<dbReference type="AlphaFoldDB" id="A0A2P2D9H7"/>
<name>A0A2P2D9H7_9LEPT</name>
<comment type="caution">
    <text evidence="2">The sequence shown here is derived from an EMBL/GenBank/DDBJ whole genome shotgun (WGS) entry which is preliminary data.</text>
</comment>
<keyword evidence="3" id="KW-1185">Reference proteome</keyword>
<keyword evidence="1" id="KW-0812">Transmembrane</keyword>
<sequence>MDRFFPTHRFLEWKQNLEFLLNRIRENKRVLFSFIALGFVFFLFILSYYGLEFYLRNYRIPLVKLRKVVAATINQELGKAVDIGVLDFSLREGLIIEDLVVSNEEDFSFNDHMLKVKKVTFRLSSYFKESPTVERIDFYSPQLVLNEDTSLRNRLIEYAQTSRIKDIRFHDAKLTVKKSDTTLVDWKEGWDIDLIRKNKRLYLKYTNGWFWVPNTTRIKGEGEFSESNLNEYQFEFFWKNYPSEEAILLTNYLFGANVQSAVLSGGGKITSNPNTGFVMDGEVEFENSFIIIPFFENYLLEGFRFREKFHFTENLEEREFIGNEFQIKSQVLSQMAKETLLFRKIEFQIGALEDIFEHVTDISGFVRFPLFGELRGGIELKETGEKNKWFSLSGELNGSEIKLDSSLVQIENAKLSLKLKPNQEWDLNLDAEIFGKPSHLVGSGSSEWSRSKKIDGSYYYPMTSKSKLNFQTTELTANDWKPLYEDWKKETLEEIRERQEKLIPEEYFYQTKLYKYFLESMNLDLGIYITNFYPYRGAKSLGESKGNFTVKDGRFNFNLGLGNVDSKVSMVSYFASKTPNFSLNLLLKEYPWSEPWMVMCGTELKPTNVSMDFSFNSIGSDYYMLHKDARTSYFLKLFGINLKDGDLIVKGSVDLKPLQSPFDMEFTLNRYSDLDYLSDVVVTSGSGAIDLKGYGNNKNGNYQMTVYGLIGETRGNYSISEEENKCVFK</sequence>
<accession>A0A2P2D9H7</accession>
<protein>
    <recommendedName>
        <fullName evidence="4">AsmA domain protein</fullName>
    </recommendedName>
</protein>
<dbReference type="EMBL" id="BFAZ01000003">
    <property type="protein sequence ID" value="GBF41293.1"/>
    <property type="molecule type" value="Genomic_DNA"/>
</dbReference>
<dbReference type="Proteomes" id="UP000245206">
    <property type="component" value="Unassembled WGS sequence"/>
</dbReference>